<keyword evidence="3" id="KW-1003">Cell membrane</keyword>
<dbReference type="RefSeq" id="WP_208007921.1">
    <property type="nucleotide sequence ID" value="NZ_CP071796.1"/>
</dbReference>
<keyword evidence="2" id="KW-0813">Transport</keyword>
<feature type="domain" description="ABC transmembrane type-1" evidence="13">
    <location>
        <begin position="41"/>
        <end position="322"/>
    </location>
</feature>
<feature type="transmembrane region" description="Helical" evidence="11">
    <location>
        <begin position="75"/>
        <end position="92"/>
    </location>
</feature>
<dbReference type="PROSITE" id="PS00211">
    <property type="entry name" value="ABC_TRANSPORTER_1"/>
    <property type="match status" value="1"/>
</dbReference>
<dbReference type="InterPro" id="IPR036640">
    <property type="entry name" value="ABC1_TM_sf"/>
</dbReference>
<dbReference type="FunFam" id="3.40.50.300:FF:000221">
    <property type="entry name" value="Multidrug ABC transporter ATP-binding protein"/>
    <property type="match status" value="1"/>
</dbReference>
<dbReference type="InterPro" id="IPR011527">
    <property type="entry name" value="ABC1_TM_dom"/>
</dbReference>
<sequence>MSTTTATTAPAAPRAGVTPWRTLWQQLMRSAASEAPALRRALFGLMAAALLQGLALACLLPLFDALLPAPHWGRAWPWLVVWTALALAVQVLRWRALGFDYHGHMATMTHQLRTQLGEQLRRMPLLKLQDKRAGEMNAHLLGSVDENLNYTVTIFNFAAQAVLTPLAAALVLMFWDWRLGLAMLLVFPALIPMYRWRMPAFGRGFRILAQANARASGDILEYSQGLPVLRAARSEGARAQRLQESFAHLENVQVIGQQKGSKPNVIIASVVEVGLLLVMAAGVAWVVQGSLSVAVLAAVFVMLTRFAEPLATFISFMSIFQLIETALERVAALLAIEPLAQAMPVQIPTRYDIAFDGVDFRYAQDASPVLQGFSAHMPAHSLTALVGPSGGGKTTVTRLLMRHADPQAGRVTIGGVDVRAIAPEVLNSLVSVVFQDVYLFDDTVLNNIRMARLEASDDEVREAARAAQCLDFIERLPHGWNTRIGEIGGRLSGGERQRISIARALLKNAPIVVLDEPTAALDTESEVAVQRAIEALVQNKTVIVIAHRLSTIAGAQQILVIDQGRALEHGKHAELITHHGRYAALWKAQQSVKQWRVSSTST</sequence>
<evidence type="ECO:0000256" key="8">
    <source>
        <dbReference type="ARBA" id="ARBA00022989"/>
    </source>
</evidence>
<feature type="transmembrane region" description="Helical" evidence="11">
    <location>
        <begin position="42"/>
        <end position="63"/>
    </location>
</feature>
<evidence type="ECO:0000256" key="11">
    <source>
        <dbReference type="SAM" id="Phobius"/>
    </source>
</evidence>
<keyword evidence="10 11" id="KW-0472">Membrane</keyword>
<evidence type="ECO:0000256" key="10">
    <source>
        <dbReference type="ARBA" id="ARBA00023136"/>
    </source>
</evidence>
<dbReference type="GO" id="GO:0140359">
    <property type="term" value="F:ABC-type transporter activity"/>
    <property type="evidence" value="ECO:0007669"/>
    <property type="project" value="InterPro"/>
</dbReference>
<evidence type="ECO:0000256" key="3">
    <source>
        <dbReference type="ARBA" id="ARBA00022475"/>
    </source>
</evidence>
<dbReference type="InterPro" id="IPR017871">
    <property type="entry name" value="ABC_transporter-like_CS"/>
</dbReference>
<evidence type="ECO:0000256" key="9">
    <source>
        <dbReference type="ARBA" id="ARBA00023055"/>
    </source>
</evidence>
<proteinExistence type="predicted"/>
<comment type="subcellular location">
    <subcellularLocation>
        <location evidence="1">Cell membrane</location>
        <topology evidence="1">Multi-pass membrane protein</topology>
    </subcellularLocation>
</comment>
<feature type="domain" description="ABC transporter" evidence="12">
    <location>
        <begin position="353"/>
        <end position="588"/>
    </location>
</feature>
<organism evidence="14 15">
    <name type="scientific">Ottowia testudinis</name>
    <dbReference type="NCBI Taxonomy" id="2816950"/>
    <lineage>
        <taxon>Bacteria</taxon>
        <taxon>Pseudomonadati</taxon>
        <taxon>Pseudomonadota</taxon>
        <taxon>Betaproteobacteria</taxon>
        <taxon>Burkholderiales</taxon>
        <taxon>Comamonadaceae</taxon>
        <taxon>Ottowia</taxon>
    </lineage>
</organism>
<feature type="transmembrane region" description="Helical" evidence="11">
    <location>
        <begin position="179"/>
        <end position="196"/>
    </location>
</feature>
<dbReference type="KEGG" id="otd:J1M35_14750"/>
<evidence type="ECO:0000259" key="13">
    <source>
        <dbReference type="PROSITE" id="PS50929"/>
    </source>
</evidence>
<dbReference type="Pfam" id="PF00005">
    <property type="entry name" value="ABC_tran"/>
    <property type="match status" value="1"/>
</dbReference>
<dbReference type="InterPro" id="IPR027417">
    <property type="entry name" value="P-loop_NTPase"/>
</dbReference>
<evidence type="ECO:0000313" key="15">
    <source>
        <dbReference type="Proteomes" id="UP000663903"/>
    </source>
</evidence>
<dbReference type="Proteomes" id="UP000663903">
    <property type="component" value="Chromosome"/>
</dbReference>
<dbReference type="InterPro" id="IPR003439">
    <property type="entry name" value="ABC_transporter-like_ATP-bd"/>
</dbReference>
<dbReference type="GO" id="GO:0034040">
    <property type="term" value="F:ATPase-coupled lipid transmembrane transporter activity"/>
    <property type="evidence" value="ECO:0007669"/>
    <property type="project" value="TreeGrafter"/>
</dbReference>
<keyword evidence="5" id="KW-0547">Nucleotide-binding</keyword>
<evidence type="ECO:0000256" key="5">
    <source>
        <dbReference type="ARBA" id="ARBA00022741"/>
    </source>
</evidence>
<evidence type="ECO:0000256" key="2">
    <source>
        <dbReference type="ARBA" id="ARBA00022448"/>
    </source>
</evidence>
<keyword evidence="7" id="KW-1278">Translocase</keyword>
<feature type="transmembrane region" description="Helical" evidence="11">
    <location>
        <begin position="265"/>
        <end position="287"/>
    </location>
</feature>
<name>A0A975H4X1_9BURK</name>
<evidence type="ECO:0000313" key="14">
    <source>
        <dbReference type="EMBL" id="QTD44357.1"/>
    </source>
</evidence>
<dbReference type="InterPro" id="IPR039421">
    <property type="entry name" value="Type_1_exporter"/>
</dbReference>
<evidence type="ECO:0000256" key="1">
    <source>
        <dbReference type="ARBA" id="ARBA00004651"/>
    </source>
</evidence>
<dbReference type="EMBL" id="CP071796">
    <property type="protein sequence ID" value="QTD44357.1"/>
    <property type="molecule type" value="Genomic_DNA"/>
</dbReference>
<dbReference type="AlphaFoldDB" id="A0A975H4X1"/>
<keyword evidence="8 11" id="KW-1133">Transmembrane helix</keyword>
<feature type="transmembrane region" description="Helical" evidence="11">
    <location>
        <begin position="150"/>
        <end position="173"/>
    </location>
</feature>
<dbReference type="SUPFAM" id="SSF90123">
    <property type="entry name" value="ABC transporter transmembrane region"/>
    <property type="match status" value="1"/>
</dbReference>
<dbReference type="Gene3D" id="1.20.1560.10">
    <property type="entry name" value="ABC transporter type 1, transmembrane domain"/>
    <property type="match status" value="1"/>
</dbReference>
<evidence type="ECO:0000256" key="4">
    <source>
        <dbReference type="ARBA" id="ARBA00022692"/>
    </source>
</evidence>
<dbReference type="Pfam" id="PF00664">
    <property type="entry name" value="ABC_membrane"/>
    <property type="match status" value="1"/>
</dbReference>
<dbReference type="SUPFAM" id="SSF52540">
    <property type="entry name" value="P-loop containing nucleoside triphosphate hydrolases"/>
    <property type="match status" value="1"/>
</dbReference>
<reference evidence="14" key="1">
    <citation type="submission" date="2021-03" db="EMBL/GenBank/DDBJ databases">
        <title>Ottowia sp. 27C isolated from the cloaca of a Giant Asian pond turtle (Heosemys grandis).</title>
        <authorList>
            <person name="Spergser J."/>
            <person name="Busse H.-J."/>
        </authorList>
    </citation>
    <scope>NUCLEOTIDE SEQUENCE</scope>
    <source>
        <strain evidence="14">27C</strain>
    </source>
</reference>
<evidence type="ECO:0000259" key="12">
    <source>
        <dbReference type="PROSITE" id="PS50893"/>
    </source>
</evidence>
<evidence type="ECO:0000256" key="7">
    <source>
        <dbReference type="ARBA" id="ARBA00022967"/>
    </source>
</evidence>
<keyword evidence="15" id="KW-1185">Reference proteome</keyword>
<protein>
    <submittedName>
        <fullName evidence="14">ABC transporter ATP-binding protein</fullName>
    </submittedName>
</protein>
<dbReference type="GO" id="GO:0005524">
    <property type="term" value="F:ATP binding"/>
    <property type="evidence" value="ECO:0007669"/>
    <property type="project" value="UniProtKB-KW"/>
</dbReference>
<keyword evidence="9" id="KW-0445">Lipid transport</keyword>
<accession>A0A975H4X1</accession>
<dbReference type="InterPro" id="IPR003593">
    <property type="entry name" value="AAA+_ATPase"/>
</dbReference>
<evidence type="ECO:0000256" key="6">
    <source>
        <dbReference type="ARBA" id="ARBA00022840"/>
    </source>
</evidence>
<dbReference type="PANTHER" id="PTHR24221">
    <property type="entry name" value="ATP-BINDING CASSETTE SUB-FAMILY B"/>
    <property type="match status" value="1"/>
</dbReference>
<dbReference type="Gene3D" id="3.40.50.300">
    <property type="entry name" value="P-loop containing nucleotide triphosphate hydrolases"/>
    <property type="match status" value="1"/>
</dbReference>
<dbReference type="GO" id="GO:0005886">
    <property type="term" value="C:plasma membrane"/>
    <property type="evidence" value="ECO:0007669"/>
    <property type="project" value="UniProtKB-SubCell"/>
</dbReference>
<dbReference type="PROSITE" id="PS50929">
    <property type="entry name" value="ABC_TM1F"/>
    <property type="match status" value="1"/>
</dbReference>
<dbReference type="SMART" id="SM00382">
    <property type="entry name" value="AAA"/>
    <property type="match status" value="1"/>
</dbReference>
<keyword evidence="6 14" id="KW-0067">ATP-binding</keyword>
<dbReference type="PROSITE" id="PS50893">
    <property type="entry name" value="ABC_TRANSPORTER_2"/>
    <property type="match status" value="1"/>
</dbReference>
<dbReference type="PANTHER" id="PTHR24221:SF654">
    <property type="entry name" value="ATP-BINDING CASSETTE SUB-FAMILY B MEMBER 6"/>
    <property type="match status" value="1"/>
</dbReference>
<dbReference type="GO" id="GO:0016887">
    <property type="term" value="F:ATP hydrolysis activity"/>
    <property type="evidence" value="ECO:0007669"/>
    <property type="project" value="InterPro"/>
</dbReference>
<keyword evidence="4 11" id="KW-0812">Transmembrane</keyword>
<gene>
    <name evidence="14" type="ORF">J1M35_14750</name>
</gene>
<dbReference type="CDD" id="cd07346">
    <property type="entry name" value="ABC_6TM_exporters"/>
    <property type="match status" value="1"/>
</dbReference>